<evidence type="ECO:0000313" key="3">
    <source>
        <dbReference type="Proteomes" id="UP000317180"/>
    </source>
</evidence>
<organism evidence="2 3">
    <name type="scientific">Brevibacillus agri</name>
    <dbReference type="NCBI Taxonomy" id="51101"/>
    <lineage>
        <taxon>Bacteria</taxon>
        <taxon>Bacillati</taxon>
        <taxon>Bacillota</taxon>
        <taxon>Bacilli</taxon>
        <taxon>Bacillales</taxon>
        <taxon>Paenibacillaceae</taxon>
        <taxon>Brevibacillus</taxon>
    </lineage>
</organism>
<evidence type="ECO:0000313" key="2">
    <source>
        <dbReference type="EMBL" id="GED24989.1"/>
    </source>
</evidence>
<accession>A0ABQ0SQX2</accession>
<name>A0ABQ0SQX2_9BACL</name>
<dbReference type="Gene3D" id="3.40.1580.10">
    <property type="entry name" value="SMI1/KNR4-like"/>
    <property type="match status" value="1"/>
</dbReference>
<keyword evidence="3" id="KW-1185">Reference proteome</keyword>
<dbReference type="Proteomes" id="UP000317180">
    <property type="component" value="Unassembled WGS sequence"/>
</dbReference>
<reference evidence="2 3" key="1">
    <citation type="submission" date="2019-06" db="EMBL/GenBank/DDBJ databases">
        <title>Whole genome shotgun sequence of Brevibacillus agri NBRC 15538.</title>
        <authorList>
            <person name="Hosoyama A."/>
            <person name="Uohara A."/>
            <person name="Ohji S."/>
            <person name="Ichikawa N."/>
        </authorList>
    </citation>
    <scope>NUCLEOTIDE SEQUENCE [LARGE SCALE GENOMIC DNA]</scope>
    <source>
        <strain evidence="2 3">NBRC 15538</strain>
    </source>
</reference>
<dbReference type="InterPro" id="IPR037883">
    <property type="entry name" value="Knr4/Smi1-like_sf"/>
</dbReference>
<gene>
    <name evidence="2" type="ORF">BAG01nite_10910</name>
</gene>
<dbReference type="InterPro" id="IPR018958">
    <property type="entry name" value="Knr4/Smi1-like_dom"/>
</dbReference>
<comment type="caution">
    <text evidence="2">The sequence shown here is derived from an EMBL/GenBank/DDBJ whole genome shotgun (WGS) entry which is preliminary data.</text>
</comment>
<feature type="domain" description="Knr4/Smi1-like" evidence="1">
    <location>
        <begin position="34"/>
        <end position="158"/>
    </location>
</feature>
<dbReference type="GeneID" id="82812440"/>
<dbReference type="Pfam" id="PF09346">
    <property type="entry name" value="SMI1_KNR4"/>
    <property type="match status" value="1"/>
</dbReference>
<sequence>MREQMEKWVHAWKTLMTDMERQGARIWPLIIGPPAVPEQVAEAEARLGIRLPAAIRRILLAGTSRVQVGWSLPARTGEPFSLSGDLGWSLDGFEWPYFGDEEDPSDEQRYLCFHTGGNGDMLLLDLRAGADDPPVYAWGHETGEFLLLGQSFTAFVDRVTALGCIGAESWNYEPFAGADGLDVHGHNAESWKRWLQSVRWKKRLLTFPG</sequence>
<evidence type="ECO:0000259" key="1">
    <source>
        <dbReference type="SMART" id="SM00860"/>
    </source>
</evidence>
<protein>
    <recommendedName>
        <fullName evidence="1">Knr4/Smi1-like domain-containing protein</fullName>
    </recommendedName>
</protein>
<dbReference type="SMART" id="SM00860">
    <property type="entry name" value="SMI1_KNR4"/>
    <property type="match status" value="1"/>
</dbReference>
<dbReference type="RefSeq" id="WP_007782266.1">
    <property type="nucleotide sequence ID" value="NZ_BJOD01000009.1"/>
</dbReference>
<dbReference type="EMBL" id="BJOD01000009">
    <property type="protein sequence ID" value="GED24989.1"/>
    <property type="molecule type" value="Genomic_DNA"/>
</dbReference>
<dbReference type="SUPFAM" id="SSF160631">
    <property type="entry name" value="SMI1/KNR4-like"/>
    <property type="match status" value="1"/>
</dbReference>
<proteinExistence type="predicted"/>